<evidence type="ECO:0000313" key="8">
    <source>
        <dbReference type="EMBL" id="TQV98103.1"/>
    </source>
</evidence>
<proteinExistence type="inferred from homology"/>
<dbReference type="GO" id="GO:0005741">
    <property type="term" value="C:mitochondrial outer membrane"/>
    <property type="evidence" value="ECO:0007669"/>
    <property type="project" value="TreeGrafter"/>
</dbReference>
<dbReference type="OrthoDB" id="9989144at2759"/>
<evidence type="ECO:0000256" key="2">
    <source>
        <dbReference type="ARBA" id="ARBA00022857"/>
    </source>
</evidence>
<dbReference type="GO" id="GO:0005811">
    <property type="term" value="C:lipid droplet"/>
    <property type="evidence" value="ECO:0007669"/>
    <property type="project" value="TreeGrafter"/>
</dbReference>
<reference evidence="8 9" key="1">
    <citation type="journal article" date="2019" name="Appl. Microbiol. Biotechnol.">
        <title>Genome sequence of Isaria javanica and comparative genome analysis insights into family S53 peptidase evolution in fungal entomopathogens.</title>
        <authorList>
            <person name="Lin R."/>
            <person name="Zhang X."/>
            <person name="Xin B."/>
            <person name="Zou M."/>
            <person name="Gao Y."/>
            <person name="Qin F."/>
            <person name="Hu Q."/>
            <person name="Xie B."/>
            <person name="Cheng X."/>
        </authorList>
    </citation>
    <scope>NUCLEOTIDE SEQUENCE [LARGE SCALE GENOMIC DNA]</scope>
    <source>
        <strain evidence="8 9">IJ1G</strain>
    </source>
</reference>
<keyword evidence="4" id="KW-0560">Oxidoreductase</keyword>
<organism evidence="8 9">
    <name type="scientific">Cordyceps javanica</name>
    <dbReference type="NCBI Taxonomy" id="43265"/>
    <lineage>
        <taxon>Eukaryota</taxon>
        <taxon>Fungi</taxon>
        <taxon>Dikarya</taxon>
        <taxon>Ascomycota</taxon>
        <taxon>Pezizomycotina</taxon>
        <taxon>Sordariomycetes</taxon>
        <taxon>Hypocreomycetidae</taxon>
        <taxon>Hypocreales</taxon>
        <taxon>Cordycipitaceae</taxon>
        <taxon>Cordyceps</taxon>
    </lineage>
</organism>
<dbReference type="InterPro" id="IPR051593">
    <property type="entry name" value="Ergosterol_Biosynth_ERG27"/>
</dbReference>
<comment type="caution">
    <text evidence="8">The sequence shown here is derived from an EMBL/GenBank/DDBJ whole genome shotgun (WGS) entry which is preliminary data.</text>
</comment>
<evidence type="ECO:0000256" key="4">
    <source>
        <dbReference type="ARBA" id="ARBA00023002"/>
    </source>
</evidence>
<dbReference type="GO" id="GO:0006696">
    <property type="term" value="P:ergosterol biosynthetic process"/>
    <property type="evidence" value="ECO:0007669"/>
    <property type="project" value="TreeGrafter"/>
</dbReference>
<dbReference type="SUPFAM" id="SSF51735">
    <property type="entry name" value="NAD(P)-binding Rossmann-fold domains"/>
    <property type="match status" value="1"/>
</dbReference>
<accession>A0A545W3Z4</accession>
<evidence type="ECO:0000256" key="7">
    <source>
        <dbReference type="SAM" id="MobiDB-lite"/>
    </source>
</evidence>
<dbReference type="Proteomes" id="UP000315783">
    <property type="component" value="Unassembled WGS sequence"/>
</dbReference>
<dbReference type="STRING" id="43265.A0A545W3Z4"/>
<evidence type="ECO:0000256" key="1">
    <source>
        <dbReference type="ARBA" id="ARBA00022516"/>
    </source>
</evidence>
<dbReference type="EMBL" id="SPUK01000004">
    <property type="protein sequence ID" value="TQV98103.1"/>
    <property type="molecule type" value="Genomic_DNA"/>
</dbReference>
<evidence type="ECO:0000256" key="5">
    <source>
        <dbReference type="ARBA" id="ARBA00023098"/>
    </source>
</evidence>
<keyword evidence="5" id="KW-0443">Lipid metabolism</keyword>
<dbReference type="GO" id="GO:0005789">
    <property type="term" value="C:endoplasmic reticulum membrane"/>
    <property type="evidence" value="ECO:0007669"/>
    <property type="project" value="TreeGrafter"/>
</dbReference>
<dbReference type="InterPro" id="IPR036291">
    <property type="entry name" value="NAD(P)-bd_dom_sf"/>
</dbReference>
<protein>
    <submittedName>
        <fullName evidence="8">3-ketosteroid reductase</fullName>
    </submittedName>
</protein>
<evidence type="ECO:0000313" key="9">
    <source>
        <dbReference type="Proteomes" id="UP000315783"/>
    </source>
</evidence>
<dbReference type="AlphaFoldDB" id="A0A545W3Z4"/>
<name>A0A545W3Z4_9HYPO</name>
<sequence>MVSAVPVANRAPWEKVPDYDQLFVLITGANSGIGLGIAQRLIDEFLATRSLTSHLVLIPTTRSASKSLETVRTLRAYATKAAQNPVSILRSRAGGAASYRWQDTVGRIHILSLCLDLCDLKGLYKFAETLCTGTVSNPDGLDGEYLKNVRIPRLDSVVYNAAYGGWEGVNWGGAIKSFFVKGLLETATYPDFKNALPTCTLNERSSYGYPEKPLLGEVFTACTFGHYCLTHKLKPLLTRRQDSVLAPGRIIWSSSVEAHRKTFAIDDVQCFTRPEAYESAKRLTDILCLTNTLPHVQPHARVLLGAAGGHREPHSDSETEVEDGSGSINDKSAALVSPKMYVTHPGIVASTLFPLPAFLFWLYELALMLCRWCGSPWHTETGYRGAYAPVWLTMQEQPTLDELGAERIKWGSAYDRAGYSFVKPTEVEDWGWSGAVEDPADDDTSGSLNKRCGRRLGAQAVTREQLLEFEDLGAKCWQEMERMRRQWEMILEL</sequence>
<evidence type="ECO:0000256" key="3">
    <source>
        <dbReference type="ARBA" id="ARBA00022955"/>
    </source>
</evidence>
<evidence type="ECO:0000256" key="6">
    <source>
        <dbReference type="ARBA" id="ARBA00023593"/>
    </source>
</evidence>
<dbReference type="GO" id="GO:0000253">
    <property type="term" value="F:3-beta-hydroxysteroid 3-dehydrogenase (NADP+) activity"/>
    <property type="evidence" value="ECO:0007669"/>
    <property type="project" value="TreeGrafter"/>
</dbReference>
<keyword evidence="1" id="KW-0444">Lipid biosynthesis</keyword>
<dbReference type="PANTHER" id="PTHR43647:SF1">
    <property type="entry name" value="3-KETO-STEROID REDUCTASE ERG27"/>
    <property type="match status" value="1"/>
</dbReference>
<gene>
    <name evidence="8" type="ORF">IF1G_03846</name>
</gene>
<comment type="similarity">
    <text evidence="6">Belongs to the short-chain dehydrogenases/reductases (SDR) family. ERG27 subfamily.</text>
</comment>
<dbReference type="Gene3D" id="3.40.50.720">
    <property type="entry name" value="NAD(P)-binding Rossmann-like Domain"/>
    <property type="match status" value="1"/>
</dbReference>
<feature type="region of interest" description="Disordered" evidence="7">
    <location>
        <begin position="307"/>
        <end position="328"/>
    </location>
</feature>
<keyword evidence="3" id="KW-0752">Steroid biosynthesis</keyword>
<keyword evidence="9" id="KW-1185">Reference proteome</keyword>
<dbReference type="PANTHER" id="PTHR43647">
    <property type="entry name" value="DEHYDROGENASE"/>
    <property type="match status" value="1"/>
</dbReference>
<keyword evidence="2" id="KW-0521">NADP</keyword>